<dbReference type="CDD" id="cd00093">
    <property type="entry name" value="HTH_XRE"/>
    <property type="match status" value="1"/>
</dbReference>
<dbReference type="RefSeq" id="WP_136959399.1">
    <property type="nucleotide sequence ID" value="NZ_CP039690.1"/>
</dbReference>
<protein>
    <submittedName>
        <fullName evidence="3">Helix-turn-helix domain-containing protein</fullName>
    </submittedName>
</protein>
<dbReference type="InterPro" id="IPR010359">
    <property type="entry name" value="IrrE_HExxH"/>
</dbReference>
<evidence type="ECO:0000256" key="1">
    <source>
        <dbReference type="ARBA" id="ARBA00007227"/>
    </source>
</evidence>
<evidence type="ECO:0000259" key="2">
    <source>
        <dbReference type="PROSITE" id="PS50943"/>
    </source>
</evidence>
<dbReference type="Pfam" id="PF06114">
    <property type="entry name" value="Peptidase_M78"/>
    <property type="match status" value="1"/>
</dbReference>
<name>A0A4D7AYR3_9HYPH</name>
<dbReference type="AlphaFoldDB" id="A0A4D7AYR3"/>
<sequence>MIFSDRQYAVSMEQANKLKAALGHVHKDNEKHERLRKIEAKALESQVSDIEREIADYELLKSGSVSFTESFSLGDLPRVLIQARIAQGLSQTDLAERLRMKPQQVQRYEATEYMSASLSRIIEVADALHVRVSQSFSSAQAPAENALYAWSDAGDVDWSRFPLREMAKRGWIRGANLAEAARSYFFSAAGPQFATALHRKKVRSGNAPDEFSLLAWQARVLEIARIECEAKDIGEFQLNDSWLSELVVLTRDHDGPIKARECLKRNGIVLVVEPHLPGTYLDGAAMLSPAGHPVVALTLRYDRLDNFWFVLFHELGHVFLHLFTALRLDFFDEEDGTGNDYVENEADKFALDRLIPEVLWKQCLSRFALTEEAILIDAERIGVDPSIIAGRIRKERGNYQMFNNLIGSGSVRSQFWRIENDSHAR</sequence>
<dbReference type="GO" id="GO:0003677">
    <property type="term" value="F:DNA binding"/>
    <property type="evidence" value="ECO:0007669"/>
    <property type="project" value="InterPro"/>
</dbReference>
<dbReference type="OrthoDB" id="9794834at2"/>
<comment type="similarity">
    <text evidence="1">Belongs to the short-chain fatty acyl-CoA assimilation regulator (ScfR) family.</text>
</comment>
<reference evidence="3 4" key="1">
    <citation type="submission" date="2019-04" db="EMBL/GenBank/DDBJ databases">
        <title>Phreatobacter aquaticus sp. nov.</title>
        <authorList>
            <person name="Choi A."/>
        </authorList>
    </citation>
    <scope>NUCLEOTIDE SEQUENCE [LARGE SCALE GENOMIC DNA]</scope>
    <source>
        <strain evidence="3 4">KCTC 52518</strain>
    </source>
</reference>
<dbReference type="PANTHER" id="PTHR43236:SF2">
    <property type="entry name" value="BLL0069 PROTEIN"/>
    <property type="match status" value="1"/>
</dbReference>
<dbReference type="PANTHER" id="PTHR43236">
    <property type="entry name" value="ANTITOXIN HIGA1"/>
    <property type="match status" value="1"/>
</dbReference>
<dbReference type="Gene3D" id="1.10.260.40">
    <property type="entry name" value="lambda repressor-like DNA-binding domains"/>
    <property type="match status" value="1"/>
</dbReference>
<dbReference type="Proteomes" id="UP000298781">
    <property type="component" value="Chromosome"/>
</dbReference>
<dbReference type="InterPro" id="IPR052345">
    <property type="entry name" value="Rad_response_metalloprotease"/>
</dbReference>
<dbReference type="PROSITE" id="PS50943">
    <property type="entry name" value="HTH_CROC1"/>
    <property type="match status" value="1"/>
</dbReference>
<feature type="domain" description="HTH cro/C1-type" evidence="2">
    <location>
        <begin position="80"/>
        <end position="135"/>
    </location>
</feature>
<dbReference type="SMART" id="SM00530">
    <property type="entry name" value="HTH_XRE"/>
    <property type="match status" value="1"/>
</dbReference>
<organism evidence="3 4">
    <name type="scientific">Phreatobacter stygius</name>
    <dbReference type="NCBI Taxonomy" id="1940610"/>
    <lineage>
        <taxon>Bacteria</taxon>
        <taxon>Pseudomonadati</taxon>
        <taxon>Pseudomonadota</taxon>
        <taxon>Alphaproteobacteria</taxon>
        <taxon>Hyphomicrobiales</taxon>
        <taxon>Phreatobacteraceae</taxon>
        <taxon>Phreatobacter</taxon>
    </lineage>
</organism>
<dbReference type="InterPro" id="IPR001387">
    <property type="entry name" value="Cro/C1-type_HTH"/>
</dbReference>
<proteinExistence type="inferred from homology"/>
<dbReference type="Pfam" id="PF01381">
    <property type="entry name" value="HTH_3"/>
    <property type="match status" value="1"/>
</dbReference>
<gene>
    <name evidence="3" type="ORF">E8M01_06600</name>
</gene>
<accession>A0A4D7AYR3</accession>
<dbReference type="InterPro" id="IPR010982">
    <property type="entry name" value="Lambda_DNA-bd_dom_sf"/>
</dbReference>
<dbReference type="EMBL" id="CP039690">
    <property type="protein sequence ID" value="QCI63943.1"/>
    <property type="molecule type" value="Genomic_DNA"/>
</dbReference>
<dbReference type="KEGG" id="pstg:E8M01_06600"/>
<dbReference type="SUPFAM" id="SSF47413">
    <property type="entry name" value="lambda repressor-like DNA-binding domains"/>
    <property type="match status" value="1"/>
</dbReference>
<keyword evidence="4" id="KW-1185">Reference proteome</keyword>
<evidence type="ECO:0000313" key="4">
    <source>
        <dbReference type="Proteomes" id="UP000298781"/>
    </source>
</evidence>
<evidence type="ECO:0000313" key="3">
    <source>
        <dbReference type="EMBL" id="QCI63943.1"/>
    </source>
</evidence>